<protein>
    <submittedName>
        <fullName evidence="1">Uncharacterized protein</fullName>
    </submittedName>
</protein>
<proteinExistence type="predicted"/>
<dbReference type="EMBL" id="HF935329">
    <property type="protein sequence ID" value="CCX06959.1"/>
    <property type="molecule type" value="Genomic_DNA"/>
</dbReference>
<name>U4L9U7_PYROM</name>
<gene>
    <name evidence="1" type="ORF">PCON_06546</name>
</gene>
<evidence type="ECO:0000313" key="2">
    <source>
        <dbReference type="Proteomes" id="UP000018144"/>
    </source>
</evidence>
<accession>U4L9U7</accession>
<dbReference type="AlphaFoldDB" id="U4L9U7"/>
<keyword evidence="2" id="KW-1185">Reference proteome</keyword>
<dbReference type="Proteomes" id="UP000018144">
    <property type="component" value="Unassembled WGS sequence"/>
</dbReference>
<organism evidence="1 2">
    <name type="scientific">Pyronema omphalodes (strain CBS 100304)</name>
    <name type="common">Pyronema confluens</name>
    <dbReference type="NCBI Taxonomy" id="1076935"/>
    <lineage>
        <taxon>Eukaryota</taxon>
        <taxon>Fungi</taxon>
        <taxon>Dikarya</taxon>
        <taxon>Ascomycota</taxon>
        <taxon>Pezizomycotina</taxon>
        <taxon>Pezizomycetes</taxon>
        <taxon>Pezizales</taxon>
        <taxon>Pyronemataceae</taxon>
        <taxon>Pyronema</taxon>
    </lineage>
</organism>
<evidence type="ECO:0000313" key="1">
    <source>
        <dbReference type="EMBL" id="CCX06959.1"/>
    </source>
</evidence>
<sequence length="159" mass="18106">MREMKTTATNAKVDRYATEFCSPGRCLVSSGGPEVFFIWNHSFSSDDWENIPRYSTDLWLQGFVALWLGFVVSWIRSTSLHLAPPRSAVLEMEVSVTKNSTIRFNFRCSWIPIGCHQLLSVQFTSLETTAFHGIRRPLATFGKQFFTLCKSLGTKLLQD</sequence>
<reference evidence="1 2" key="1">
    <citation type="journal article" date="2013" name="PLoS Genet.">
        <title>The genome and development-dependent transcriptomes of Pyronema confluens: a window into fungal evolution.</title>
        <authorList>
            <person name="Traeger S."/>
            <person name="Altegoer F."/>
            <person name="Freitag M."/>
            <person name="Gabaldon T."/>
            <person name="Kempken F."/>
            <person name="Kumar A."/>
            <person name="Marcet-Houben M."/>
            <person name="Poggeler S."/>
            <person name="Stajich J.E."/>
            <person name="Nowrousian M."/>
        </authorList>
    </citation>
    <scope>NUCLEOTIDE SEQUENCE [LARGE SCALE GENOMIC DNA]</scope>
    <source>
        <strain evidence="2">CBS 100304</strain>
        <tissue evidence="1">Vegetative mycelium</tissue>
    </source>
</reference>